<dbReference type="Pfam" id="PF21056">
    <property type="entry name" value="ZSWIM1-3_RNaseH-like"/>
    <property type="match status" value="1"/>
</dbReference>
<dbReference type="InterPro" id="IPR038765">
    <property type="entry name" value="Papain-like_cys_pep_sf"/>
</dbReference>
<dbReference type="GO" id="GO:0006508">
    <property type="term" value="P:proteolysis"/>
    <property type="evidence" value="ECO:0007669"/>
    <property type="project" value="UniProtKB-KW"/>
</dbReference>
<dbReference type="VEuPathDB" id="FungiDB:PPTG_05985"/>
<dbReference type="Pfam" id="PF02902">
    <property type="entry name" value="Peptidase_C48"/>
    <property type="match status" value="1"/>
</dbReference>
<dbReference type="RefSeq" id="XP_008897983.1">
    <property type="nucleotide sequence ID" value="XM_008899735.1"/>
</dbReference>
<gene>
    <name evidence="6" type="ORF">PPTG_05985</name>
</gene>
<sequence length="831" mass="93948">MVAMDQYGCGQPVQYSLLETNADWHMAKCLDHFKRANDSWRLVRIVIVDKDMREVEVIRQKLPEARVLLCHFHVIKWLHETIRKSSKYGPYEAAVLNQLRHTITNMTYARSDEVYEEHRAEFKSLSMRGGRQELWDYFEKNWDNCKDTWVMAYRMELPHFNNHTNNRVESLFSKVKQHLKGHITMNASLEALLYQRRKKEEYYAKVEMPGTLRDFTYSEEMNIVLGMTTKWVAAAIRSQYVAVDPVIVSSYTVVDNGPTVTLRNEDHECLLQKETFKCDCEFSQTMQLPCRHAMIWRKSRGGPFVVPFGAIGSRWYGRSRLSTQGLSKVAKPFVAKVFKGDDAAISRDRTEKEKFRRAQQAFGRISGELARLGDEAFDAAMDQFEGWWHNLRQGQISMTPCHEQTENRDNDGSNDGGNACGGENAEDTSSVAQAISGGGGSPSSGESEDLPITQQTAVSTRLVRKPDVPVKIKLNSRIVPVGRPRLNRKEQRAKAKADLKEYNQGMKPRGLLRDRDVCEVVSALKAIQPGILEMGAFLATFQVLGKATPKLSTAWRHRTDIVADNVRYRLPEETVNRAFKLLSESRTGKKDEIQLDSDGEGVGDENGYVLVVEKVGTYSREQVEQMKWMWNMQDTCRRGVLLCTWLNNEVKTLVDEKVAVSVAFDNFLKTWPYLVIPGFGFDITYADSETYKNNATVMIPPVKKQTFVLMPINLSGVHWVCLVVDGIAKKIQVYDSAGSAMYLKRLKNIASEIASTLPDMYEEIVFDGPLQKDGDSCGVFACLQLWKSVSSKAPTDVSESGVIKLQNFAGYSKGEASLVVEKVDATVNVGV</sequence>
<dbReference type="PANTHER" id="PTHR31569">
    <property type="entry name" value="SWIM-TYPE DOMAIN-CONTAINING PROTEIN"/>
    <property type="match status" value="1"/>
</dbReference>
<organism evidence="6 7">
    <name type="scientific">Phytophthora nicotianae (strain INRA-310)</name>
    <name type="common">Phytophthora parasitica</name>
    <dbReference type="NCBI Taxonomy" id="761204"/>
    <lineage>
        <taxon>Eukaryota</taxon>
        <taxon>Sar</taxon>
        <taxon>Stramenopiles</taxon>
        <taxon>Oomycota</taxon>
        <taxon>Peronosporomycetes</taxon>
        <taxon>Peronosporales</taxon>
        <taxon>Peronosporaceae</taxon>
        <taxon>Phytophthora</taxon>
    </lineage>
</organism>
<dbReference type="SUPFAM" id="SSF54001">
    <property type="entry name" value="Cysteine proteinases"/>
    <property type="match status" value="1"/>
</dbReference>
<dbReference type="Proteomes" id="UP000018817">
    <property type="component" value="Unassembled WGS sequence"/>
</dbReference>
<evidence type="ECO:0000256" key="1">
    <source>
        <dbReference type="ARBA" id="ARBA00005234"/>
    </source>
</evidence>
<dbReference type="GO" id="GO:0008234">
    <property type="term" value="F:cysteine-type peptidase activity"/>
    <property type="evidence" value="ECO:0007669"/>
    <property type="project" value="InterPro"/>
</dbReference>
<feature type="domain" description="Ubiquitin-like protease family profile" evidence="5">
    <location>
        <begin position="608"/>
        <end position="788"/>
    </location>
</feature>
<dbReference type="Gene3D" id="1.10.418.20">
    <property type="match status" value="1"/>
</dbReference>
<evidence type="ECO:0000313" key="6">
    <source>
        <dbReference type="EMBL" id="ETN16890.1"/>
    </source>
</evidence>
<keyword evidence="2" id="KW-0645">Protease</keyword>
<dbReference type="Gene3D" id="3.30.310.130">
    <property type="entry name" value="Ubiquitin-related"/>
    <property type="match status" value="1"/>
</dbReference>
<dbReference type="OrthoDB" id="92090at2759"/>
<dbReference type="GeneID" id="20175987"/>
<dbReference type="PROSITE" id="PS50600">
    <property type="entry name" value="ULP_PROTEASE"/>
    <property type="match status" value="1"/>
</dbReference>
<evidence type="ECO:0000313" key="7">
    <source>
        <dbReference type="Proteomes" id="UP000018817"/>
    </source>
</evidence>
<feature type="region of interest" description="Disordered" evidence="4">
    <location>
        <begin position="402"/>
        <end position="458"/>
    </location>
</feature>
<reference evidence="7" key="1">
    <citation type="submission" date="2011-12" db="EMBL/GenBank/DDBJ databases">
        <authorList>
            <consortium name="The Broad Institute Genome Sequencing Platform"/>
            <person name="Russ C."/>
            <person name="Tyler B."/>
            <person name="Panabieres F."/>
            <person name="Shan W."/>
            <person name="Tripathy S."/>
            <person name="Grunwald N."/>
            <person name="Machado M."/>
            <person name="Young S.K."/>
            <person name="Zeng Q."/>
            <person name="Gargeya S."/>
            <person name="Fitzgerald M."/>
            <person name="Haas B."/>
            <person name="Abouelleil A."/>
            <person name="Alvarado L."/>
            <person name="Arachchi H.M."/>
            <person name="Berlin A."/>
            <person name="Chapman S.B."/>
            <person name="Gearin G."/>
            <person name="Goldberg J."/>
            <person name="Griggs A."/>
            <person name="Gujja S."/>
            <person name="Hansen M."/>
            <person name="Heiman D."/>
            <person name="Howarth C."/>
            <person name="Larimer J."/>
            <person name="Lui A."/>
            <person name="MacDonald P.J.P."/>
            <person name="McCowen C."/>
            <person name="Montmayeur A."/>
            <person name="Murphy C."/>
            <person name="Neiman D."/>
            <person name="Pearson M."/>
            <person name="Priest M."/>
            <person name="Roberts A."/>
            <person name="Saif S."/>
            <person name="Shea T."/>
            <person name="Sisk P."/>
            <person name="Stolte C."/>
            <person name="Sykes S."/>
            <person name="Wortman J."/>
            <person name="Nusbaum C."/>
            <person name="Birren B."/>
        </authorList>
    </citation>
    <scope>NUCLEOTIDE SEQUENCE [LARGE SCALE GENOMIC DNA]</scope>
    <source>
        <strain evidence="7">INRA-310</strain>
    </source>
</reference>
<dbReference type="PANTHER" id="PTHR31569:SF4">
    <property type="entry name" value="SWIM-TYPE DOMAIN-CONTAINING PROTEIN"/>
    <property type="match status" value="1"/>
</dbReference>
<proteinExistence type="inferred from homology"/>
<dbReference type="InterPro" id="IPR052579">
    <property type="entry name" value="Zinc_finger_SWIM"/>
</dbReference>
<dbReference type="EMBL" id="KI669568">
    <property type="protein sequence ID" value="ETN16890.1"/>
    <property type="molecule type" value="Genomic_DNA"/>
</dbReference>
<evidence type="ECO:0000259" key="5">
    <source>
        <dbReference type="PROSITE" id="PS50600"/>
    </source>
</evidence>
<name>W2QX96_PHYN3</name>
<evidence type="ECO:0000256" key="4">
    <source>
        <dbReference type="SAM" id="MobiDB-lite"/>
    </source>
</evidence>
<dbReference type="OMA" id="RANDSWR"/>
<dbReference type="STRING" id="761204.W2QX96"/>
<evidence type="ECO:0000256" key="3">
    <source>
        <dbReference type="ARBA" id="ARBA00022801"/>
    </source>
</evidence>
<reference evidence="6 7" key="2">
    <citation type="submission" date="2013-11" db="EMBL/GenBank/DDBJ databases">
        <title>The Genome Sequence of Phytophthora parasitica INRA-310.</title>
        <authorList>
            <consortium name="The Broad Institute Genomics Platform"/>
            <person name="Russ C."/>
            <person name="Tyler B."/>
            <person name="Panabieres F."/>
            <person name="Shan W."/>
            <person name="Tripathy S."/>
            <person name="Grunwald N."/>
            <person name="Machado M."/>
            <person name="Johnson C.S."/>
            <person name="Arredondo F."/>
            <person name="Hong C."/>
            <person name="Coffey M."/>
            <person name="Young S.K."/>
            <person name="Zeng Q."/>
            <person name="Gargeya S."/>
            <person name="Fitzgerald M."/>
            <person name="Abouelleil A."/>
            <person name="Alvarado L."/>
            <person name="Chapman S.B."/>
            <person name="Gainer-Dewar J."/>
            <person name="Goldberg J."/>
            <person name="Griggs A."/>
            <person name="Gujja S."/>
            <person name="Hansen M."/>
            <person name="Howarth C."/>
            <person name="Imamovic A."/>
            <person name="Ireland A."/>
            <person name="Larimer J."/>
            <person name="McCowan C."/>
            <person name="Murphy C."/>
            <person name="Pearson M."/>
            <person name="Poon T.W."/>
            <person name="Priest M."/>
            <person name="Roberts A."/>
            <person name="Saif S."/>
            <person name="Shea T."/>
            <person name="Sykes S."/>
            <person name="Wortman J."/>
            <person name="Nusbaum C."/>
            <person name="Birren B."/>
        </authorList>
    </citation>
    <scope>NUCLEOTIDE SEQUENCE [LARGE SCALE GENOMIC DNA]</scope>
    <source>
        <strain evidence="6 7">INRA-310</strain>
    </source>
</reference>
<accession>W2QX96</accession>
<evidence type="ECO:0000256" key="2">
    <source>
        <dbReference type="ARBA" id="ARBA00022670"/>
    </source>
</evidence>
<keyword evidence="3" id="KW-0378">Hydrolase</keyword>
<comment type="similarity">
    <text evidence="1">Belongs to the peptidase C48 family.</text>
</comment>
<dbReference type="InterPro" id="IPR003653">
    <property type="entry name" value="Peptidase_C48_C"/>
</dbReference>
<protein>
    <recommendedName>
        <fullName evidence="5">Ubiquitin-like protease family profile domain-containing protein</fullName>
    </recommendedName>
</protein>
<dbReference type="AlphaFoldDB" id="W2QX96"/>
<dbReference type="InterPro" id="IPR048324">
    <property type="entry name" value="ZSWIM1-3_RNaseH-like"/>
</dbReference>